<feature type="compositionally biased region" description="Gly residues" evidence="1">
    <location>
        <begin position="38"/>
        <end position="47"/>
    </location>
</feature>
<protein>
    <submittedName>
        <fullName evidence="2">(wild Malaysian banana) hypothetical protein</fullName>
    </submittedName>
</protein>
<dbReference type="EMBL" id="HG996475">
    <property type="protein sequence ID" value="CAG1863753.1"/>
    <property type="molecule type" value="Genomic_DNA"/>
</dbReference>
<dbReference type="EnsemblPlants" id="Ma11_t06620.1">
    <property type="protein sequence ID" value="Ma11_p06620.1"/>
    <property type="gene ID" value="Ma11_g06620"/>
</dbReference>
<evidence type="ECO:0000256" key="1">
    <source>
        <dbReference type="SAM" id="MobiDB-lite"/>
    </source>
</evidence>
<dbReference type="Gramene" id="Ma11_t06620.1">
    <property type="protein sequence ID" value="Ma11_p06620.1"/>
    <property type="gene ID" value="Ma11_g06620"/>
</dbReference>
<reference evidence="3" key="2">
    <citation type="submission" date="2021-05" db="UniProtKB">
        <authorList>
            <consortium name="EnsemblPlants"/>
        </authorList>
    </citation>
    <scope>IDENTIFICATION</scope>
    <source>
        <strain evidence="3">subsp. malaccensis</strain>
    </source>
</reference>
<sequence>MGLAEGGGRRWRPRRRCSPGPRRIRPRGTGRPGCRPHWGGGRRPSGGGKRRRISRRCGASFGPWRRCGG</sequence>
<evidence type="ECO:0000313" key="2">
    <source>
        <dbReference type="EMBL" id="CAG1863753.1"/>
    </source>
</evidence>
<dbReference type="Proteomes" id="UP000012960">
    <property type="component" value="Unplaced"/>
</dbReference>
<reference evidence="2" key="1">
    <citation type="submission" date="2021-03" db="EMBL/GenBank/DDBJ databases">
        <authorList>
            <consortium name="Genoscope - CEA"/>
            <person name="William W."/>
        </authorList>
    </citation>
    <scope>NUCLEOTIDE SEQUENCE</scope>
    <source>
        <strain evidence="2">Doubled-haploid Pahang</strain>
    </source>
</reference>
<evidence type="ECO:0000313" key="4">
    <source>
        <dbReference type="Proteomes" id="UP000012960"/>
    </source>
</evidence>
<evidence type="ECO:0000313" key="3">
    <source>
        <dbReference type="EnsemblPlants" id="Ma11_p06620.1"/>
    </source>
</evidence>
<name>A0A804L4Z8_MUSAM</name>
<feature type="region of interest" description="Disordered" evidence="1">
    <location>
        <begin position="1"/>
        <end position="69"/>
    </location>
</feature>
<dbReference type="InParanoid" id="A0A804L4Z8"/>
<dbReference type="AlphaFoldDB" id="A0A804L4Z8"/>
<keyword evidence="4" id="KW-1185">Reference proteome</keyword>
<accession>A0A804L4Z8</accession>
<feature type="compositionally biased region" description="Basic residues" evidence="1">
    <location>
        <begin position="9"/>
        <end position="28"/>
    </location>
</feature>
<proteinExistence type="predicted"/>
<organism evidence="3 4">
    <name type="scientific">Musa acuminata subsp. malaccensis</name>
    <name type="common">Wild banana</name>
    <name type="synonym">Musa malaccensis</name>
    <dbReference type="NCBI Taxonomy" id="214687"/>
    <lineage>
        <taxon>Eukaryota</taxon>
        <taxon>Viridiplantae</taxon>
        <taxon>Streptophyta</taxon>
        <taxon>Embryophyta</taxon>
        <taxon>Tracheophyta</taxon>
        <taxon>Spermatophyta</taxon>
        <taxon>Magnoliopsida</taxon>
        <taxon>Liliopsida</taxon>
        <taxon>Zingiberales</taxon>
        <taxon>Musaceae</taxon>
        <taxon>Musa</taxon>
    </lineage>
</organism>
<gene>
    <name evidence="2" type="ORF">GSMUA_18750.1</name>
</gene>